<dbReference type="Proteomes" id="UP000003824">
    <property type="component" value="Unassembled WGS sequence"/>
</dbReference>
<dbReference type="EMBL" id="DS999641">
    <property type="protein sequence ID" value="EFE64785.2"/>
    <property type="molecule type" value="Genomic_DNA"/>
</dbReference>
<evidence type="ECO:0000313" key="2">
    <source>
        <dbReference type="EMBL" id="EFE64785.2"/>
    </source>
</evidence>
<accession>D5ZSR4</accession>
<gene>
    <name evidence="2" type="ORF">SSFG_00042</name>
</gene>
<protein>
    <submittedName>
        <fullName evidence="2">Predicted protein</fullName>
    </submittedName>
</protein>
<evidence type="ECO:0000313" key="3">
    <source>
        <dbReference type="Proteomes" id="UP000003824"/>
    </source>
</evidence>
<reference evidence="3" key="1">
    <citation type="submission" date="2008-12" db="EMBL/GenBank/DDBJ databases">
        <title>Annotation of Streptomyces ghanaensis ATCC 14672.</title>
        <authorList>
            <consortium name="The Broad Institute Genome Sequencing Platform"/>
            <consortium name="Broad Institute Microbial Sequencing Center"/>
            <person name="Fischbach M."/>
            <person name="Ward D."/>
            <person name="Young S."/>
            <person name="Kodira C.D."/>
            <person name="Zeng Q."/>
            <person name="Koehrsen M."/>
            <person name="Godfrey P."/>
            <person name="Alvarado L."/>
            <person name="Berlin A.M."/>
            <person name="Borenstein D."/>
            <person name="Chen Z."/>
            <person name="Engels R."/>
            <person name="Freedman E."/>
            <person name="Gellesch M."/>
            <person name="Goldberg J."/>
            <person name="Griggs A."/>
            <person name="Gujja S."/>
            <person name="Heiman D.I."/>
            <person name="Hepburn T.A."/>
            <person name="Howarth C."/>
            <person name="Jen D."/>
            <person name="Larson L."/>
            <person name="Lewis B."/>
            <person name="Mehta T."/>
            <person name="Park D."/>
            <person name="Pearson M."/>
            <person name="Roberts A."/>
            <person name="Saif S."/>
            <person name="Shea T.D."/>
            <person name="Shenoy N."/>
            <person name="Sisk P."/>
            <person name="Stolte C."/>
            <person name="Sykes S.N."/>
            <person name="Walk T."/>
            <person name="White J."/>
            <person name="Yandava C."/>
            <person name="Straight P."/>
            <person name="Clardy J."/>
            <person name="Hung D."/>
            <person name="Kolter R."/>
            <person name="Mekalanos J."/>
            <person name="Walker S."/>
            <person name="Walsh C.T."/>
            <person name="Wieland B.L.C."/>
            <person name="Ilzarbe M."/>
            <person name="Galagan J."/>
            <person name="Nusbaum C."/>
            <person name="Birren B."/>
        </authorList>
    </citation>
    <scope>NUCLEOTIDE SEQUENCE [LARGE SCALE GENOMIC DNA]</scope>
    <source>
        <strain evidence="3">ATCC 14672 / DSM 40746 / JCM 4963 / KCTC 9882 / NRRL B-12104 / FH 1290</strain>
    </source>
</reference>
<proteinExistence type="predicted"/>
<organism evidence="2 3">
    <name type="scientific">Streptomyces viridosporus (strain ATCC 14672 / DSM 40746 / JCM 4963 / KCTC 9882 / NRRL B-12104 / FH 1290)</name>
    <name type="common">Streptomyces ghanaensis</name>
    <dbReference type="NCBI Taxonomy" id="566461"/>
    <lineage>
        <taxon>Bacteria</taxon>
        <taxon>Bacillati</taxon>
        <taxon>Actinomycetota</taxon>
        <taxon>Actinomycetes</taxon>
        <taxon>Kitasatosporales</taxon>
        <taxon>Streptomycetaceae</taxon>
        <taxon>Streptomyces</taxon>
    </lineage>
</organism>
<evidence type="ECO:0000256" key="1">
    <source>
        <dbReference type="SAM" id="MobiDB-lite"/>
    </source>
</evidence>
<sequence>MLRSQGVVVGAGAPSPGPRQHCDLQFQIENRSLPDRLVGDDHAVGKQQFLGFPERRAGSGGTATPRARWSPPGTGSLCATVSRPP</sequence>
<dbReference type="AlphaFoldDB" id="D5ZSR4"/>
<name>D5ZSR4_STRV1</name>
<feature type="region of interest" description="Disordered" evidence="1">
    <location>
        <begin position="51"/>
        <end position="85"/>
    </location>
</feature>
<feature type="compositionally biased region" description="Low complexity" evidence="1">
    <location>
        <begin position="1"/>
        <end position="14"/>
    </location>
</feature>
<feature type="region of interest" description="Disordered" evidence="1">
    <location>
        <begin position="1"/>
        <end position="20"/>
    </location>
</feature>